<keyword evidence="5" id="KW-1185">Reference proteome</keyword>
<evidence type="ECO:0000313" key="5">
    <source>
        <dbReference type="Proteomes" id="UP000640333"/>
    </source>
</evidence>
<protein>
    <submittedName>
        <fullName evidence="4">Response regulator</fullName>
    </submittedName>
</protein>
<dbReference type="InterPro" id="IPR050595">
    <property type="entry name" value="Bact_response_regulator"/>
</dbReference>
<gene>
    <name evidence="4" type="ORF">IOQ59_03090</name>
</gene>
<organism evidence="4 5">
    <name type="scientific">Pontibacterium sinense</name>
    <dbReference type="NCBI Taxonomy" id="2781979"/>
    <lineage>
        <taxon>Bacteria</taxon>
        <taxon>Pseudomonadati</taxon>
        <taxon>Pseudomonadota</taxon>
        <taxon>Gammaproteobacteria</taxon>
        <taxon>Oceanospirillales</taxon>
        <taxon>Oceanospirillaceae</taxon>
        <taxon>Pontibacterium</taxon>
    </lineage>
</organism>
<dbReference type="Pfam" id="PF00072">
    <property type="entry name" value="Response_reg"/>
    <property type="match status" value="2"/>
</dbReference>
<sequence>MDDLRPSDLNILLVEPSNAQRRMIEHELSREGVNNIDFVSGKEEALERIDQICPDLVISSLYFADGSGLDLLREIRGQEELEDLPFMLITSESRRERLEEFKQSGVVAILPKPFTHENLSRAVSSTLDLLTTQDLDLELYDPEELRVLVVDDSRLARKVILKVLGNLGITRMTEAADGSEAITILGGESFDLVVTDYNMPEVNGVELTEFIRGSETHSHVPVLMVTSEANQTHLANVAQSGVNAMMDKPFEPESVRRLLATIMND</sequence>
<dbReference type="PANTHER" id="PTHR44591">
    <property type="entry name" value="STRESS RESPONSE REGULATOR PROTEIN 1"/>
    <property type="match status" value="1"/>
</dbReference>
<dbReference type="InterPro" id="IPR001789">
    <property type="entry name" value="Sig_transdc_resp-reg_receiver"/>
</dbReference>
<dbReference type="InterPro" id="IPR011006">
    <property type="entry name" value="CheY-like_superfamily"/>
</dbReference>
<dbReference type="SUPFAM" id="SSF52172">
    <property type="entry name" value="CheY-like"/>
    <property type="match status" value="2"/>
</dbReference>
<feature type="domain" description="Response regulatory" evidence="3">
    <location>
        <begin position="10"/>
        <end position="127"/>
    </location>
</feature>
<proteinExistence type="predicted"/>
<dbReference type="EMBL" id="JADEYS010000002">
    <property type="protein sequence ID" value="MBE9396244.1"/>
    <property type="molecule type" value="Genomic_DNA"/>
</dbReference>
<dbReference type="RefSeq" id="WP_193951790.1">
    <property type="nucleotide sequence ID" value="NZ_JADEYS010000002.1"/>
</dbReference>
<keyword evidence="1 2" id="KW-0597">Phosphoprotein</keyword>
<feature type="domain" description="Response regulatory" evidence="3">
    <location>
        <begin position="146"/>
        <end position="263"/>
    </location>
</feature>
<accession>A0A8J7FB89</accession>
<dbReference type="Gene3D" id="3.40.50.2300">
    <property type="match status" value="2"/>
</dbReference>
<evidence type="ECO:0000259" key="3">
    <source>
        <dbReference type="PROSITE" id="PS50110"/>
    </source>
</evidence>
<dbReference type="GO" id="GO:0000160">
    <property type="term" value="P:phosphorelay signal transduction system"/>
    <property type="evidence" value="ECO:0007669"/>
    <property type="project" value="InterPro"/>
</dbReference>
<feature type="modified residue" description="4-aspartylphosphate" evidence="2">
    <location>
        <position position="196"/>
    </location>
</feature>
<dbReference type="AlphaFoldDB" id="A0A8J7FB89"/>
<evidence type="ECO:0000256" key="1">
    <source>
        <dbReference type="ARBA" id="ARBA00022553"/>
    </source>
</evidence>
<dbReference type="PROSITE" id="PS50110">
    <property type="entry name" value="RESPONSE_REGULATORY"/>
    <property type="match status" value="2"/>
</dbReference>
<name>A0A8J7FB89_9GAMM</name>
<dbReference type="PANTHER" id="PTHR44591:SF3">
    <property type="entry name" value="RESPONSE REGULATORY DOMAIN-CONTAINING PROTEIN"/>
    <property type="match status" value="1"/>
</dbReference>
<comment type="caution">
    <text evidence="2">Lacks conserved residue(s) required for the propagation of feature annotation.</text>
</comment>
<comment type="caution">
    <text evidence="4">The sequence shown here is derived from an EMBL/GenBank/DDBJ whole genome shotgun (WGS) entry which is preliminary data.</text>
</comment>
<reference evidence="4" key="1">
    <citation type="submission" date="2020-10" db="EMBL/GenBank/DDBJ databases">
        <title>Bacterium isolated from coastal waters sediment.</title>
        <authorList>
            <person name="Chen R.-J."/>
            <person name="Lu D.-C."/>
            <person name="Zhu K.-L."/>
            <person name="Du Z.-J."/>
        </authorList>
    </citation>
    <scope>NUCLEOTIDE SEQUENCE</scope>
    <source>
        <strain evidence="4">N1Y112</strain>
    </source>
</reference>
<evidence type="ECO:0000256" key="2">
    <source>
        <dbReference type="PROSITE-ProRule" id="PRU00169"/>
    </source>
</evidence>
<evidence type="ECO:0000313" key="4">
    <source>
        <dbReference type="EMBL" id="MBE9396244.1"/>
    </source>
</evidence>
<dbReference type="Proteomes" id="UP000640333">
    <property type="component" value="Unassembled WGS sequence"/>
</dbReference>
<dbReference type="SMART" id="SM00448">
    <property type="entry name" value="REC"/>
    <property type="match status" value="2"/>
</dbReference>